<protein>
    <submittedName>
        <fullName evidence="3">Putative transcriptional regulator, Crp/Fnr family</fullName>
    </submittedName>
</protein>
<dbReference type="InParanoid" id="H1XV39"/>
<dbReference type="GO" id="GO:0005829">
    <property type="term" value="C:cytosol"/>
    <property type="evidence" value="ECO:0007669"/>
    <property type="project" value="TreeGrafter"/>
</dbReference>
<dbReference type="PANTHER" id="PTHR11635">
    <property type="entry name" value="CAMP-DEPENDENT PROTEIN KINASE REGULATORY CHAIN"/>
    <property type="match status" value="1"/>
</dbReference>
<dbReference type="InterPro" id="IPR018490">
    <property type="entry name" value="cNMP-bd_dom_sf"/>
</dbReference>
<dbReference type="InterPro" id="IPR000595">
    <property type="entry name" value="cNMP-bd_dom"/>
</dbReference>
<dbReference type="InterPro" id="IPR014710">
    <property type="entry name" value="RmlC-like_jellyroll"/>
</dbReference>
<dbReference type="Gene3D" id="2.60.120.10">
    <property type="entry name" value="Jelly Rolls"/>
    <property type="match status" value="1"/>
</dbReference>
<dbReference type="AlphaFoldDB" id="H1XV39"/>
<dbReference type="InterPro" id="IPR025497">
    <property type="entry name" value="PatA-like_N"/>
</dbReference>
<evidence type="ECO:0000313" key="4">
    <source>
        <dbReference type="Proteomes" id="UP000004671"/>
    </source>
</evidence>
<dbReference type="KEGG" id="caby:Cabys_2163"/>
<dbReference type="OrthoDB" id="9784809at2"/>
<dbReference type="PROSITE" id="PS00889">
    <property type="entry name" value="CNMP_BINDING_2"/>
    <property type="match status" value="1"/>
</dbReference>
<gene>
    <name evidence="2" type="ORF">Cabys_2163</name>
    <name evidence="3" type="ORF">Calab_3268</name>
</gene>
<name>H1XV39_CALAY</name>
<dbReference type="Pfam" id="PF00027">
    <property type="entry name" value="cNMP_binding"/>
    <property type="match status" value="1"/>
</dbReference>
<dbReference type="HOGENOM" id="CLU_743315_0_0_0"/>
<evidence type="ECO:0000313" key="5">
    <source>
        <dbReference type="Proteomes" id="UP000183868"/>
    </source>
</evidence>
<dbReference type="eggNOG" id="COG0664">
    <property type="taxonomic scope" value="Bacteria"/>
</dbReference>
<sequence>MDNIIFHQLKRVPLFSSIKEEDLKLIQDKLDDVYFKKGDVIIREGDLGDCFYIIKQGTVRVETQPEDEGEPIILARLQDGDYFGEMALITGEPRSATVVAESDVSLWRLLKSDFDRLILNNPDITLSLTHMLSHRLSKTNKALQETEVQFLKKIHPRGEIAQYGIIRILNFAEQNALSGRIVFKKGDDTAVFVYEKGQLLHLDFDGKEEDEALDEILSWKEGTFFIEPKLFDLDAQPVSENPEWTPEEKSLVNTYERYFTEKFSELIQRAGSKNLQAALKKAIHKLKPIFDEIENLCLEILPELKIDFSKVNNFNDKYVLMLAMLLSQIIDYLSREVIGIDFFDLTSEREEINTLLEKNQFFDLYRESGDLV</sequence>
<proteinExistence type="predicted"/>
<dbReference type="PRINTS" id="PR00103">
    <property type="entry name" value="CAMPKINASE"/>
</dbReference>
<dbReference type="GO" id="GO:0005952">
    <property type="term" value="C:cAMP-dependent protein kinase complex"/>
    <property type="evidence" value="ECO:0007669"/>
    <property type="project" value="InterPro"/>
</dbReference>
<dbReference type="PROSITE" id="PS00888">
    <property type="entry name" value="CNMP_BINDING_1"/>
    <property type="match status" value="1"/>
</dbReference>
<accession>H1XV39</accession>
<dbReference type="PANTHER" id="PTHR11635:SF152">
    <property type="entry name" value="CAMP-DEPENDENT PROTEIN KINASE TYPE I REGULATORY SUBUNIT-RELATED"/>
    <property type="match status" value="1"/>
</dbReference>
<dbReference type="EMBL" id="CM001402">
    <property type="protein sequence ID" value="EHO42872.1"/>
    <property type="molecule type" value="Genomic_DNA"/>
</dbReference>
<dbReference type="EMBL" id="CP018099">
    <property type="protein sequence ID" value="APF18912.1"/>
    <property type="molecule type" value="Genomic_DNA"/>
</dbReference>
<dbReference type="CDD" id="cd00038">
    <property type="entry name" value="CAP_ED"/>
    <property type="match status" value="1"/>
</dbReference>
<dbReference type="Proteomes" id="UP000004671">
    <property type="component" value="Chromosome"/>
</dbReference>
<dbReference type="Pfam" id="PF14332">
    <property type="entry name" value="DUF4388"/>
    <property type="match status" value="1"/>
</dbReference>
<dbReference type="PaxDb" id="880073-Calab_3268"/>
<reference evidence="2 5" key="2">
    <citation type="submission" date="2016-11" db="EMBL/GenBank/DDBJ databases">
        <title>Genomic analysis of Caldithrix abyssi and proposal of a novel bacterial phylum Caldithrichaeota.</title>
        <authorList>
            <person name="Kublanov I."/>
            <person name="Sigalova O."/>
            <person name="Gavrilov S."/>
            <person name="Lebedinsky A."/>
            <person name="Ivanova N."/>
            <person name="Daum C."/>
            <person name="Reddy T."/>
            <person name="Klenk H.P."/>
            <person name="Goker M."/>
            <person name="Reva O."/>
            <person name="Miroshnichenko M."/>
            <person name="Kyprides N."/>
            <person name="Woyke T."/>
            <person name="Gelfand M."/>
        </authorList>
    </citation>
    <scope>NUCLEOTIDE SEQUENCE [LARGE SCALE GENOMIC DNA]</scope>
    <source>
        <strain evidence="2 5">LF13</strain>
    </source>
</reference>
<reference evidence="3 4" key="1">
    <citation type="submission" date="2011-09" db="EMBL/GenBank/DDBJ databases">
        <title>The permanent draft genome of Caldithrix abyssi DSM 13497.</title>
        <authorList>
            <consortium name="US DOE Joint Genome Institute (JGI-PGF)"/>
            <person name="Lucas S."/>
            <person name="Han J."/>
            <person name="Lapidus A."/>
            <person name="Bruce D."/>
            <person name="Goodwin L."/>
            <person name="Pitluck S."/>
            <person name="Peters L."/>
            <person name="Kyrpides N."/>
            <person name="Mavromatis K."/>
            <person name="Ivanova N."/>
            <person name="Mikhailova N."/>
            <person name="Chertkov O."/>
            <person name="Detter J.C."/>
            <person name="Tapia R."/>
            <person name="Han C."/>
            <person name="Land M."/>
            <person name="Hauser L."/>
            <person name="Markowitz V."/>
            <person name="Cheng J.-F."/>
            <person name="Hugenholtz P."/>
            <person name="Woyke T."/>
            <person name="Wu D."/>
            <person name="Spring S."/>
            <person name="Brambilla E."/>
            <person name="Klenk H.-P."/>
            <person name="Eisen J.A."/>
        </authorList>
    </citation>
    <scope>NUCLEOTIDE SEQUENCE [LARGE SCALE GENOMIC DNA]</scope>
    <source>
        <strain evidence="3 4">DSM 13497</strain>
    </source>
</reference>
<dbReference type="RefSeq" id="WP_006930247.1">
    <property type="nucleotide sequence ID" value="NZ_CM001402.1"/>
</dbReference>
<dbReference type="Proteomes" id="UP000183868">
    <property type="component" value="Chromosome"/>
</dbReference>
<organism evidence="3 4">
    <name type="scientific">Caldithrix abyssi DSM 13497</name>
    <dbReference type="NCBI Taxonomy" id="880073"/>
    <lineage>
        <taxon>Bacteria</taxon>
        <taxon>Pseudomonadati</taxon>
        <taxon>Calditrichota</taxon>
        <taxon>Calditrichia</taxon>
        <taxon>Calditrichales</taxon>
        <taxon>Calditrichaceae</taxon>
        <taxon>Caldithrix</taxon>
    </lineage>
</organism>
<evidence type="ECO:0000313" key="3">
    <source>
        <dbReference type="EMBL" id="EHO42872.1"/>
    </source>
</evidence>
<dbReference type="STRING" id="880073.Cabys_2163"/>
<dbReference type="SMART" id="SM00100">
    <property type="entry name" value="cNMP"/>
    <property type="match status" value="1"/>
</dbReference>
<keyword evidence="4" id="KW-1185">Reference proteome</keyword>
<dbReference type="SUPFAM" id="SSF51206">
    <property type="entry name" value="cAMP-binding domain-like"/>
    <property type="match status" value="1"/>
</dbReference>
<feature type="domain" description="Cyclic nucleotide-binding" evidence="1">
    <location>
        <begin position="14"/>
        <end position="135"/>
    </location>
</feature>
<evidence type="ECO:0000313" key="2">
    <source>
        <dbReference type="EMBL" id="APF18912.1"/>
    </source>
</evidence>
<dbReference type="InterPro" id="IPR018488">
    <property type="entry name" value="cNMP-bd_CS"/>
</dbReference>
<dbReference type="PROSITE" id="PS50042">
    <property type="entry name" value="CNMP_BINDING_3"/>
    <property type="match status" value="1"/>
</dbReference>
<dbReference type="InterPro" id="IPR050503">
    <property type="entry name" value="cAMP-dep_PK_reg_su-like"/>
</dbReference>
<evidence type="ECO:0000259" key="1">
    <source>
        <dbReference type="PROSITE" id="PS50042"/>
    </source>
</evidence>